<gene>
    <name evidence="7" type="ORF">METZ01_LOCUS250630</name>
</gene>
<protein>
    <recommendedName>
        <fullName evidence="6">Major facilitator superfamily (MFS) profile domain-containing protein</fullName>
    </recommendedName>
</protein>
<feature type="transmembrane region" description="Helical" evidence="5">
    <location>
        <begin position="125"/>
        <end position="147"/>
    </location>
</feature>
<evidence type="ECO:0000313" key="7">
    <source>
        <dbReference type="EMBL" id="SVB97776.1"/>
    </source>
</evidence>
<feature type="transmembrane region" description="Helical" evidence="5">
    <location>
        <begin position="322"/>
        <end position="342"/>
    </location>
</feature>
<dbReference type="Pfam" id="PF07690">
    <property type="entry name" value="MFS_1"/>
    <property type="match status" value="2"/>
</dbReference>
<evidence type="ECO:0000256" key="4">
    <source>
        <dbReference type="ARBA" id="ARBA00023136"/>
    </source>
</evidence>
<dbReference type="Gene3D" id="1.20.1250.20">
    <property type="entry name" value="MFS general substrate transporter like domains"/>
    <property type="match status" value="1"/>
</dbReference>
<accession>A0A382IDT9</accession>
<dbReference type="AlphaFoldDB" id="A0A382IDT9"/>
<feature type="transmembrane region" description="Helical" evidence="5">
    <location>
        <begin position="348"/>
        <end position="371"/>
    </location>
</feature>
<evidence type="ECO:0000259" key="6">
    <source>
        <dbReference type="PROSITE" id="PS50850"/>
    </source>
</evidence>
<feature type="transmembrane region" description="Helical" evidence="5">
    <location>
        <begin position="198"/>
        <end position="218"/>
    </location>
</feature>
<keyword evidence="4 5" id="KW-0472">Membrane</keyword>
<dbReference type="PROSITE" id="PS00216">
    <property type="entry name" value="SUGAR_TRANSPORT_1"/>
    <property type="match status" value="1"/>
</dbReference>
<dbReference type="PROSITE" id="PS00217">
    <property type="entry name" value="SUGAR_TRANSPORT_2"/>
    <property type="match status" value="1"/>
</dbReference>
<feature type="non-terminal residue" evidence="7">
    <location>
        <position position="430"/>
    </location>
</feature>
<feature type="transmembrane region" description="Helical" evidence="5">
    <location>
        <begin position="295"/>
        <end position="315"/>
    </location>
</feature>
<dbReference type="PANTHER" id="PTHR23524">
    <property type="entry name" value="TRANSPORTER, PUTATIVE (AFU_ORTHOLOGUE AFUA_8G04850)-RELATED"/>
    <property type="match status" value="1"/>
</dbReference>
<keyword evidence="2 5" id="KW-0812">Transmembrane</keyword>
<feature type="domain" description="Major facilitator superfamily (MFS) profile" evidence="6">
    <location>
        <begin position="26"/>
        <end position="430"/>
    </location>
</feature>
<feature type="transmembrane region" description="Helical" evidence="5">
    <location>
        <begin position="412"/>
        <end position="429"/>
    </location>
</feature>
<reference evidence="7" key="1">
    <citation type="submission" date="2018-05" db="EMBL/GenBank/DDBJ databases">
        <authorList>
            <person name="Lanie J.A."/>
            <person name="Ng W.-L."/>
            <person name="Kazmierczak K.M."/>
            <person name="Andrzejewski T.M."/>
            <person name="Davidsen T.M."/>
            <person name="Wayne K.J."/>
            <person name="Tettelin H."/>
            <person name="Glass J.I."/>
            <person name="Rusch D."/>
            <person name="Podicherti R."/>
            <person name="Tsui H.-C.T."/>
            <person name="Winkler M.E."/>
        </authorList>
    </citation>
    <scope>NUCLEOTIDE SEQUENCE</scope>
</reference>
<dbReference type="InterPro" id="IPR011701">
    <property type="entry name" value="MFS"/>
</dbReference>
<dbReference type="PANTHER" id="PTHR23524:SF1">
    <property type="entry name" value="MRH DOMAIN-CONTAINING PROTEIN-RELATED"/>
    <property type="match status" value="1"/>
</dbReference>
<feature type="transmembrane region" description="Helical" evidence="5">
    <location>
        <begin position="29"/>
        <end position="50"/>
    </location>
</feature>
<evidence type="ECO:0000256" key="1">
    <source>
        <dbReference type="ARBA" id="ARBA00004141"/>
    </source>
</evidence>
<evidence type="ECO:0000256" key="5">
    <source>
        <dbReference type="SAM" id="Phobius"/>
    </source>
</evidence>
<dbReference type="GO" id="GO:0022857">
    <property type="term" value="F:transmembrane transporter activity"/>
    <property type="evidence" value="ECO:0007669"/>
    <property type="project" value="InterPro"/>
</dbReference>
<dbReference type="InterPro" id="IPR036259">
    <property type="entry name" value="MFS_trans_sf"/>
</dbReference>
<dbReference type="PROSITE" id="PS50850">
    <property type="entry name" value="MFS"/>
    <property type="match status" value="1"/>
</dbReference>
<evidence type="ECO:0000256" key="3">
    <source>
        <dbReference type="ARBA" id="ARBA00022989"/>
    </source>
</evidence>
<organism evidence="7">
    <name type="scientific">marine metagenome</name>
    <dbReference type="NCBI Taxonomy" id="408172"/>
    <lineage>
        <taxon>unclassified sequences</taxon>
        <taxon>metagenomes</taxon>
        <taxon>ecological metagenomes</taxon>
    </lineage>
</organism>
<feature type="transmembrane region" description="Helical" evidence="5">
    <location>
        <begin position="70"/>
        <end position="93"/>
    </location>
</feature>
<sequence>MAAENLEIKPLPGTGKLGPLWLMPGVGRINALSFFAVALINNVIFSFVHYMQPYIFEVQLLIPKDQQGALVGNLTVMQEIIVIGMTGVAGALADKFGRRRVFCGGTLLIGVAYALYPLAEGAALLYVARAFFGVGIACASTVLLIFTGDYSQEISRGKWLGGLNFMQGIGAITASFFLTQVPGLLQERGVDPVSAGTAVFFLAVLIAICGATVAGFGLKPAPIRREGTKQRPLPELLAEGLREARVNPRTALAYAASMAARGDMVVVGAFTFLWLVHYTSNLGLNIQEAYARGQMIVPLITLTVILSAPLVGVVLDRVDRVIGIIIAFSLAAVGYTFMGMIQDPLSNTVFAAAILLGLGEGARIMSSIALIGQNAPAKTRGSVIGTFTACGAVGMLIASGVGGFLFDNWTNTGPFLFMVVINAGVLLFAI</sequence>
<dbReference type="InterPro" id="IPR020846">
    <property type="entry name" value="MFS_dom"/>
</dbReference>
<feature type="transmembrane region" description="Helical" evidence="5">
    <location>
        <begin position="251"/>
        <end position="275"/>
    </location>
</feature>
<dbReference type="InterPro" id="IPR005829">
    <property type="entry name" value="Sugar_transporter_CS"/>
</dbReference>
<dbReference type="GO" id="GO:0016020">
    <property type="term" value="C:membrane"/>
    <property type="evidence" value="ECO:0007669"/>
    <property type="project" value="UniProtKB-SubCell"/>
</dbReference>
<name>A0A382IDT9_9ZZZZ</name>
<feature type="transmembrane region" description="Helical" evidence="5">
    <location>
        <begin position="383"/>
        <end position="406"/>
    </location>
</feature>
<evidence type="ECO:0000256" key="2">
    <source>
        <dbReference type="ARBA" id="ARBA00022692"/>
    </source>
</evidence>
<feature type="transmembrane region" description="Helical" evidence="5">
    <location>
        <begin position="100"/>
        <end position="119"/>
    </location>
</feature>
<proteinExistence type="predicted"/>
<dbReference type="SUPFAM" id="SSF103473">
    <property type="entry name" value="MFS general substrate transporter"/>
    <property type="match status" value="1"/>
</dbReference>
<keyword evidence="3 5" id="KW-1133">Transmembrane helix</keyword>
<feature type="transmembrane region" description="Helical" evidence="5">
    <location>
        <begin position="159"/>
        <end position="178"/>
    </location>
</feature>
<comment type="subcellular location">
    <subcellularLocation>
        <location evidence="1">Membrane</location>
        <topology evidence="1">Multi-pass membrane protein</topology>
    </subcellularLocation>
</comment>
<dbReference type="EMBL" id="UINC01066753">
    <property type="protein sequence ID" value="SVB97776.1"/>
    <property type="molecule type" value="Genomic_DNA"/>
</dbReference>